<comment type="caution">
    <text evidence="2">The sequence shown here is derived from an EMBL/GenBank/DDBJ whole genome shotgun (WGS) entry which is preliminary data.</text>
</comment>
<evidence type="ECO:0000313" key="3">
    <source>
        <dbReference type="Proteomes" id="UP001556367"/>
    </source>
</evidence>
<organism evidence="2 3">
    <name type="scientific">Hohenbuehelia grisea</name>
    <dbReference type="NCBI Taxonomy" id="104357"/>
    <lineage>
        <taxon>Eukaryota</taxon>
        <taxon>Fungi</taxon>
        <taxon>Dikarya</taxon>
        <taxon>Basidiomycota</taxon>
        <taxon>Agaricomycotina</taxon>
        <taxon>Agaricomycetes</taxon>
        <taxon>Agaricomycetidae</taxon>
        <taxon>Agaricales</taxon>
        <taxon>Pleurotineae</taxon>
        <taxon>Pleurotaceae</taxon>
        <taxon>Hohenbuehelia</taxon>
    </lineage>
</organism>
<keyword evidence="3" id="KW-1185">Reference proteome</keyword>
<dbReference type="InterPro" id="IPR012337">
    <property type="entry name" value="RNaseH-like_sf"/>
</dbReference>
<reference evidence="3" key="1">
    <citation type="submission" date="2024-06" db="EMBL/GenBank/DDBJ databases">
        <title>Multi-omics analyses provide insights into the biosynthesis of the anticancer antibiotic pleurotin in Hohenbuehelia grisea.</title>
        <authorList>
            <person name="Weaver J.A."/>
            <person name="Alberti F."/>
        </authorList>
    </citation>
    <scope>NUCLEOTIDE SEQUENCE [LARGE SCALE GENOMIC DNA]</scope>
    <source>
        <strain evidence="3">T-177</strain>
    </source>
</reference>
<evidence type="ECO:0000256" key="1">
    <source>
        <dbReference type="SAM" id="MobiDB-lite"/>
    </source>
</evidence>
<accession>A0ABR3JA53</accession>
<sequence>MFVARSAARYHNVLTVYLGPNWLADTHVEQLDLALSAQLAQSANLHIVHPTWFTNLLRIYCTCPSEYIFLDGQGMKYSHATGEHLATHDQSQLGGLINVQIQTDGSTILPARAGEGNHWVAFVISKHTSTIAYGDSQLVAPPEELIQVLIWWTFDALRHNLAPEHYNLTAANFCDHVRAGYFVEVVEHLRRVGVEKKIVEVPENIAKTLELSQKAAIEVTDELKPDTKGSKRSPILKQPFAIVYLPPHTPTARKTSTVLSTPTSIATPLIDDPDVDEETVDPALLVDVVQAKKDPRKGGRPPAAIMDRLTVKCYHRDNPAKLMYQCAAKCGWRVVLRTTDRVLKHCKDCRKLDTELRNYARTEAGGRSLSSAISKDASKEHRPQLDEAPSKRAQTDGTDGGVDSGSSVLAPSKSEQKKTQTPLAEMALTHGRRERHTKLDLAIVILFCVAGLPPFLISRQEFLDVLYLADKTYAPPTGDRLESKLIPNEQEFVRAEQIKHLQTEENLTMSYDGGTTTGKEAFFTFHVSTESDEVSLMEGIEATAVSHTAKWIASQALECVSTTRNTLTFFHHSHPAIASLRVARKALGIKQGLEAIGKTRFATLFITAVSVQRNILAITEVGKLMEDEFEKLREYYQPANSPSVDTFKFHTSLAQLIKMGLPTTKAIACLEGEHITAADVFLFYHAVMHETYSAVTNTRNRFPSEVQNQIIRILNKHYRQLFLSGPISSSIYLTATYLNPNLLRSDLFKCDTNSQTSLPGVKYITVFKAVADFLRDIATNEALFGHKPALTKWGTKATLFLAALKAELLTYTRGDAPYDIPLHETGPRSCMQWWDGLVGRNSAQILPHLALKVYAVRVNSMAEERTVSKFTWITPPLCSRLAVPSTVAMTQIGQYYRSKPQQKRPSANRIPIVHTRFCDIKASVFPTDRDCDVAPSLIHDVEADDLWLDEIDGVDDVADEETIDLLAGAHINLDSHILASLLSDEPIEVEAAAEEIHDDGDVGEEAIDNDFGNENWLD</sequence>
<dbReference type="SUPFAM" id="SSF53098">
    <property type="entry name" value="Ribonuclease H-like"/>
    <property type="match status" value="1"/>
</dbReference>
<dbReference type="EMBL" id="JASNQZ010000010">
    <property type="protein sequence ID" value="KAL0952524.1"/>
    <property type="molecule type" value="Genomic_DNA"/>
</dbReference>
<proteinExistence type="predicted"/>
<protein>
    <recommendedName>
        <fullName evidence="4">Ubiquitin-like protease family profile domain-containing protein</fullName>
    </recommendedName>
</protein>
<feature type="compositionally biased region" description="Basic and acidic residues" evidence="1">
    <location>
        <begin position="376"/>
        <end position="394"/>
    </location>
</feature>
<name>A0ABR3JA53_9AGAR</name>
<gene>
    <name evidence="2" type="ORF">HGRIS_006785</name>
</gene>
<feature type="region of interest" description="Disordered" evidence="1">
    <location>
        <begin position="367"/>
        <end position="429"/>
    </location>
</feature>
<evidence type="ECO:0008006" key="4">
    <source>
        <dbReference type="Google" id="ProtNLM"/>
    </source>
</evidence>
<evidence type="ECO:0000313" key="2">
    <source>
        <dbReference type="EMBL" id="KAL0952524.1"/>
    </source>
</evidence>
<dbReference type="Proteomes" id="UP001556367">
    <property type="component" value="Unassembled WGS sequence"/>
</dbReference>